<dbReference type="RefSeq" id="WP_336613059.1">
    <property type="nucleotide sequence ID" value="NZ_JADBHS010000001.1"/>
</dbReference>
<dbReference type="Proteomes" id="UP001318760">
    <property type="component" value="Unassembled WGS sequence"/>
</dbReference>
<dbReference type="AlphaFoldDB" id="A0ABD4JGE6"/>
<proteinExistence type="predicted"/>
<evidence type="ECO:0000313" key="1">
    <source>
        <dbReference type="EMBL" id="MBE2985571.1"/>
    </source>
</evidence>
<accession>A0ABD4JGE6</accession>
<name>A0ABD4JGE6_9BACT</name>
<dbReference type="EMBL" id="JADBHS010000001">
    <property type="protein sequence ID" value="MBE2985571.1"/>
    <property type="molecule type" value="Genomic_DNA"/>
</dbReference>
<sequence length="142" mass="16367">MEAKIIKIIDNTKVTINRGRIDNINQTDIFIVFQKDGEIFDPDTNESLGILEIPKLKMKVFDIQEKMTILESAEKEIIKPITKKIITKKTNTDNMRPSSIYNLIGGTKEHIEEVIETSEPEYQVVTIKSRNITTEDFARKIQ</sequence>
<gene>
    <name evidence="1" type="ORF">CCAL12919_00280</name>
</gene>
<evidence type="ECO:0000313" key="2">
    <source>
        <dbReference type="Proteomes" id="UP001318760"/>
    </source>
</evidence>
<comment type="caution">
    <text evidence="1">The sequence shown here is derived from an EMBL/GenBank/DDBJ whole genome shotgun (WGS) entry which is preliminary data.</text>
</comment>
<reference evidence="1 2" key="1">
    <citation type="submission" date="2020-10" db="EMBL/GenBank/DDBJ databases">
        <title>Campylobacter californiensis sp. nov. isolated from cattle and feral swine in California.</title>
        <authorList>
            <person name="Miller W.G."/>
        </authorList>
    </citation>
    <scope>NUCLEOTIDE SEQUENCE [LARGE SCALE GENOMIC DNA]</scope>
    <source>
        <strain evidence="1 2">RM12919</strain>
    </source>
</reference>
<organism evidence="1 2">
    <name type="scientific">Campylobacter californiensis</name>
    <dbReference type="NCBI Taxonomy" id="1032243"/>
    <lineage>
        <taxon>Bacteria</taxon>
        <taxon>Pseudomonadati</taxon>
        <taxon>Campylobacterota</taxon>
        <taxon>Epsilonproteobacteria</taxon>
        <taxon>Campylobacterales</taxon>
        <taxon>Campylobacteraceae</taxon>
        <taxon>Campylobacter</taxon>
    </lineage>
</organism>
<protein>
    <submittedName>
        <fullName evidence="1">Uncharacterized protein</fullName>
    </submittedName>
</protein>